<reference evidence="1" key="1">
    <citation type="journal article" date="2021" name="Proc. Natl. Acad. Sci. U.S.A.">
        <title>A Catalog of Tens of Thousands of Viruses from Human Metagenomes Reveals Hidden Associations with Chronic Diseases.</title>
        <authorList>
            <person name="Tisza M.J."/>
            <person name="Buck C.B."/>
        </authorList>
    </citation>
    <scope>NUCLEOTIDE SEQUENCE</scope>
    <source>
        <strain evidence="1">Ctz6O13</strain>
    </source>
</reference>
<name>A0A8S5TKK3_9CAUD</name>
<proteinExistence type="predicted"/>
<protein>
    <submittedName>
        <fullName evidence="1">Uncharacterized protein</fullName>
    </submittedName>
</protein>
<organism evidence="1">
    <name type="scientific">Podoviridae sp. ctz6O13</name>
    <dbReference type="NCBI Taxonomy" id="2827757"/>
    <lineage>
        <taxon>Viruses</taxon>
        <taxon>Duplodnaviria</taxon>
        <taxon>Heunggongvirae</taxon>
        <taxon>Uroviricota</taxon>
        <taxon>Caudoviricetes</taxon>
    </lineage>
</organism>
<sequence length="33" mass="3657">MVYCHIGTTTRLTEALSSQAISYRPSLSLWCPA</sequence>
<evidence type="ECO:0000313" key="1">
    <source>
        <dbReference type="EMBL" id="DAF63705.1"/>
    </source>
</evidence>
<dbReference type="EMBL" id="BK032843">
    <property type="protein sequence ID" value="DAF63705.1"/>
    <property type="molecule type" value="Genomic_DNA"/>
</dbReference>
<accession>A0A8S5TKK3</accession>